<dbReference type="CDD" id="cd05266">
    <property type="entry name" value="SDR_a4"/>
    <property type="match status" value="1"/>
</dbReference>
<dbReference type="Proteomes" id="UP000004506">
    <property type="component" value="Unassembled WGS sequence"/>
</dbReference>
<name>A0AA86YX83_PROST</name>
<reference evidence="2 3" key="3">
    <citation type="submission" date="2008-05" db="EMBL/GenBank/DDBJ databases">
        <authorList>
            <person name="Fulton L."/>
            <person name="Clifton S."/>
            <person name="Fulton B."/>
            <person name="Xu J."/>
            <person name="Minx P."/>
            <person name="Pepin K.H."/>
            <person name="Johnson M."/>
            <person name="Thiruvilangam P."/>
            <person name="Bhonagiri V."/>
            <person name="Nash W.E."/>
            <person name="Mardis E.R."/>
            <person name="Wilson R.K."/>
        </authorList>
    </citation>
    <scope>NUCLEOTIDE SEQUENCE [LARGE SCALE GENOMIC DNA]</scope>
    <source>
        <strain evidence="2 3">ATCC 25827</strain>
    </source>
</reference>
<comment type="caution">
    <text evidence="2">The sequence shown here is derived from an EMBL/GenBank/DDBJ whole genome shotgun (WGS) entry which is preliminary data.</text>
</comment>
<reference evidence="3" key="2">
    <citation type="submission" date="2008-04" db="EMBL/GenBank/DDBJ databases">
        <title>Draft genome sequence of Providencia stuartii(ATCC 25827).</title>
        <authorList>
            <person name="Sudarsanam P."/>
            <person name="Ley R."/>
            <person name="Guruge J."/>
            <person name="Turnbaugh P.J."/>
            <person name="Mahowald M."/>
            <person name="Liep D."/>
            <person name="Gordon J."/>
        </authorList>
    </citation>
    <scope>NUCLEOTIDE SEQUENCE [LARGE SCALE GENOMIC DNA]</scope>
    <source>
        <strain evidence="3">ATCC 25827</strain>
    </source>
</reference>
<dbReference type="Pfam" id="PF01370">
    <property type="entry name" value="Epimerase"/>
    <property type="match status" value="1"/>
</dbReference>
<dbReference type="AlphaFoldDB" id="A0AA86YX83"/>
<proteinExistence type="predicted"/>
<dbReference type="EMBL" id="ABJD02000101">
    <property type="protein sequence ID" value="EDU58509.1"/>
    <property type="molecule type" value="Genomic_DNA"/>
</dbReference>
<dbReference type="InterPro" id="IPR036291">
    <property type="entry name" value="NAD(P)-bd_dom_sf"/>
</dbReference>
<organism evidence="2 3">
    <name type="scientific">Providencia stuartii ATCC 25827</name>
    <dbReference type="NCBI Taxonomy" id="471874"/>
    <lineage>
        <taxon>Bacteria</taxon>
        <taxon>Pseudomonadati</taxon>
        <taxon>Pseudomonadota</taxon>
        <taxon>Gammaproteobacteria</taxon>
        <taxon>Enterobacterales</taxon>
        <taxon>Morganellaceae</taxon>
        <taxon>Providencia</taxon>
    </lineage>
</organism>
<feature type="domain" description="NAD-dependent epimerase/dehydratase" evidence="1">
    <location>
        <begin position="9"/>
        <end position="214"/>
    </location>
</feature>
<dbReference type="PANTHER" id="PTHR48079:SF6">
    <property type="entry name" value="NAD(P)-BINDING DOMAIN-CONTAINING PROTEIN-RELATED"/>
    <property type="match status" value="1"/>
</dbReference>
<evidence type="ECO:0000313" key="2">
    <source>
        <dbReference type="EMBL" id="EDU58509.1"/>
    </source>
</evidence>
<accession>A0AA86YX83</accession>
<gene>
    <name evidence="2" type="ORF">PROSTU_01684</name>
</gene>
<dbReference type="GO" id="GO:0005737">
    <property type="term" value="C:cytoplasm"/>
    <property type="evidence" value="ECO:0007669"/>
    <property type="project" value="TreeGrafter"/>
</dbReference>
<sequence>MMKKVAIVGLGWLGLPLARALLAEGIEVSGTKTTTDGIAAARAVGIDCYHLQLTPELVCDGDDLQQLMEEAQALIILLPPSKVNVSAYVNAIEQLVDTAITFQIPRVIFTSSTSVYGNAIGEIDENSQRHAETASGQALIEVENWLHALPNISVDILRLAGLVGENRHAGRFLAGKKSLKGATQPVNLVHQDDVIAAILLLLRQPKGGHIYNLCAPQHPQRADFYRQASQSLNLEAPEFCTEPAVNAGKIVKGERICQELGFEYQYPNPMQMPMTI</sequence>
<dbReference type="SUPFAM" id="SSF51735">
    <property type="entry name" value="NAD(P)-binding Rossmann-fold domains"/>
    <property type="match status" value="1"/>
</dbReference>
<reference evidence="3" key="1">
    <citation type="submission" date="2008-04" db="EMBL/GenBank/DDBJ databases">
        <title>Draft genome sequence of Providencia stuartii (ATCC 25827).</title>
        <authorList>
            <person name="Sudarsanam P."/>
            <person name="Ley R."/>
            <person name="Guruge J."/>
            <person name="Turnbaugh P.J."/>
            <person name="Mahowald M."/>
            <person name="Liep D."/>
            <person name="Gordon J."/>
        </authorList>
    </citation>
    <scope>NUCLEOTIDE SEQUENCE [LARGE SCALE GENOMIC DNA]</scope>
    <source>
        <strain evidence="3">ATCC 25827</strain>
    </source>
</reference>
<protein>
    <submittedName>
        <fullName evidence="2">NAD dependent epimerase/dehydratase family protein</fullName>
    </submittedName>
</protein>
<dbReference type="GO" id="GO:0004029">
    <property type="term" value="F:aldehyde dehydrogenase (NAD+) activity"/>
    <property type="evidence" value="ECO:0007669"/>
    <property type="project" value="TreeGrafter"/>
</dbReference>
<dbReference type="PANTHER" id="PTHR48079">
    <property type="entry name" value="PROTEIN YEEZ"/>
    <property type="match status" value="1"/>
</dbReference>
<evidence type="ECO:0000313" key="3">
    <source>
        <dbReference type="Proteomes" id="UP000004506"/>
    </source>
</evidence>
<dbReference type="InterPro" id="IPR051783">
    <property type="entry name" value="NAD(P)-dependent_oxidoreduct"/>
</dbReference>
<dbReference type="Gene3D" id="3.40.50.720">
    <property type="entry name" value="NAD(P)-binding Rossmann-like Domain"/>
    <property type="match status" value="1"/>
</dbReference>
<dbReference type="InterPro" id="IPR001509">
    <property type="entry name" value="Epimerase_deHydtase"/>
</dbReference>
<evidence type="ECO:0000259" key="1">
    <source>
        <dbReference type="Pfam" id="PF01370"/>
    </source>
</evidence>